<sequence>MARQTITINEPNDLWVKEKIRGNEYASKSELINDLIRKQREREEERIWLRNKLIKGEKSGISTKIMAEILEEAKRRSNNE</sequence>
<protein>
    <submittedName>
        <fullName evidence="2">Type II toxin-antitoxin system ParD family antitoxin</fullName>
    </submittedName>
</protein>
<organism evidence="2 3">
    <name type="scientific">Negadavirga shengliensis</name>
    <dbReference type="NCBI Taxonomy" id="1389218"/>
    <lineage>
        <taxon>Bacteria</taxon>
        <taxon>Pseudomonadati</taxon>
        <taxon>Bacteroidota</taxon>
        <taxon>Cytophagia</taxon>
        <taxon>Cytophagales</taxon>
        <taxon>Cyclobacteriaceae</taxon>
        <taxon>Negadavirga</taxon>
    </lineage>
</organism>
<keyword evidence="3" id="KW-1185">Reference proteome</keyword>
<evidence type="ECO:0000313" key="2">
    <source>
        <dbReference type="EMBL" id="MFC4871956.1"/>
    </source>
</evidence>
<dbReference type="InterPro" id="IPR022789">
    <property type="entry name" value="ParD"/>
</dbReference>
<dbReference type="InterPro" id="IPR010985">
    <property type="entry name" value="Ribbon_hlx_hlx"/>
</dbReference>
<dbReference type="RefSeq" id="WP_377063912.1">
    <property type="nucleotide sequence ID" value="NZ_JBHSJJ010000004.1"/>
</dbReference>
<dbReference type="Pfam" id="PF03693">
    <property type="entry name" value="ParD_antitoxin"/>
    <property type="match status" value="1"/>
</dbReference>
<dbReference type="EMBL" id="JBHSJJ010000004">
    <property type="protein sequence ID" value="MFC4871956.1"/>
    <property type="molecule type" value="Genomic_DNA"/>
</dbReference>
<dbReference type="Gene3D" id="6.10.10.120">
    <property type="entry name" value="Antitoxin ParD1-like"/>
    <property type="match status" value="1"/>
</dbReference>
<evidence type="ECO:0000256" key="1">
    <source>
        <dbReference type="ARBA" id="ARBA00022649"/>
    </source>
</evidence>
<keyword evidence="1" id="KW-1277">Toxin-antitoxin system</keyword>
<accession>A0ABV9T084</accession>
<evidence type="ECO:0000313" key="3">
    <source>
        <dbReference type="Proteomes" id="UP001595818"/>
    </source>
</evidence>
<proteinExistence type="predicted"/>
<dbReference type="SUPFAM" id="SSF47598">
    <property type="entry name" value="Ribbon-helix-helix"/>
    <property type="match status" value="1"/>
</dbReference>
<reference evidence="3" key="1">
    <citation type="journal article" date="2019" name="Int. J. Syst. Evol. Microbiol.">
        <title>The Global Catalogue of Microorganisms (GCM) 10K type strain sequencing project: providing services to taxonomists for standard genome sequencing and annotation.</title>
        <authorList>
            <consortium name="The Broad Institute Genomics Platform"/>
            <consortium name="The Broad Institute Genome Sequencing Center for Infectious Disease"/>
            <person name="Wu L."/>
            <person name="Ma J."/>
        </authorList>
    </citation>
    <scope>NUCLEOTIDE SEQUENCE [LARGE SCALE GENOMIC DNA]</scope>
    <source>
        <strain evidence="3">CGMCC 4.7466</strain>
    </source>
</reference>
<gene>
    <name evidence="2" type="ORF">ACFPFU_09675</name>
</gene>
<dbReference type="InterPro" id="IPR038296">
    <property type="entry name" value="ParD_sf"/>
</dbReference>
<comment type="caution">
    <text evidence="2">The sequence shown here is derived from an EMBL/GenBank/DDBJ whole genome shotgun (WGS) entry which is preliminary data.</text>
</comment>
<name>A0ABV9T084_9BACT</name>
<dbReference type="Proteomes" id="UP001595818">
    <property type="component" value="Unassembled WGS sequence"/>
</dbReference>